<name>A0A2P6SFV0_ROSCH</name>
<evidence type="ECO:0000313" key="1">
    <source>
        <dbReference type="EMBL" id="PRQ57564.1"/>
    </source>
</evidence>
<reference evidence="1 2" key="1">
    <citation type="journal article" date="2018" name="Nat. Genet.">
        <title>The Rosa genome provides new insights in the design of modern roses.</title>
        <authorList>
            <person name="Bendahmane M."/>
        </authorList>
    </citation>
    <scope>NUCLEOTIDE SEQUENCE [LARGE SCALE GENOMIC DNA]</scope>
    <source>
        <strain evidence="2">cv. Old Blush</strain>
    </source>
</reference>
<protein>
    <submittedName>
        <fullName evidence="1">Uncharacterized protein</fullName>
    </submittedName>
</protein>
<dbReference type="Gramene" id="PRQ57564">
    <property type="protein sequence ID" value="PRQ57564"/>
    <property type="gene ID" value="RchiOBHm_Chr1g0349681"/>
</dbReference>
<keyword evidence="2" id="KW-1185">Reference proteome</keyword>
<evidence type="ECO:0000313" key="2">
    <source>
        <dbReference type="Proteomes" id="UP000238479"/>
    </source>
</evidence>
<dbReference type="Proteomes" id="UP000238479">
    <property type="component" value="Chromosome 1"/>
</dbReference>
<dbReference type="EMBL" id="PDCK01000039">
    <property type="protein sequence ID" value="PRQ57564.1"/>
    <property type="molecule type" value="Genomic_DNA"/>
</dbReference>
<sequence length="60" mass="6298">MSAVDLMVPHLVAKLALGDSDVVYLTLLGDSASGVGKEHHASGQSIMWVGLDGFSENQSR</sequence>
<comment type="caution">
    <text evidence="1">The sequence shown here is derived from an EMBL/GenBank/DDBJ whole genome shotgun (WGS) entry which is preliminary data.</text>
</comment>
<accession>A0A2P6SFV0</accession>
<organism evidence="1 2">
    <name type="scientific">Rosa chinensis</name>
    <name type="common">China rose</name>
    <dbReference type="NCBI Taxonomy" id="74649"/>
    <lineage>
        <taxon>Eukaryota</taxon>
        <taxon>Viridiplantae</taxon>
        <taxon>Streptophyta</taxon>
        <taxon>Embryophyta</taxon>
        <taxon>Tracheophyta</taxon>
        <taxon>Spermatophyta</taxon>
        <taxon>Magnoliopsida</taxon>
        <taxon>eudicotyledons</taxon>
        <taxon>Gunneridae</taxon>
        <taxon>Pentapetalae</taxon>
        <taxon>rosids</taxon>
        <taxon>fabids</taxon>
        <taxon>Rosales</taxon>
        <taxon>Rosaceae</taxon>
        <taxon>Rosoideae</taxon>
        <taxon>Rosoideae incertae sedis</taxon>
        <taxon>Rosa</taxon>
    </lineage>
</organism>
<proteinExistence type="predicted"/>
<dbReference type="AlphaFoldDB" id="A0A2P6SFV0"/>
<gene>
    <name evidence="1" type="ORF">RchiOBHm_Chr1g0349681</name>
</gene>